<name>A0A8H3ZC64_VENIN</name>
<keyword evidence="3 5" id="KW-0732">Signal</keyword>
<feature type="chain" id="PRO_5034651979" description="AA1-like domain-containing protein" evidence="5">
    <location>
        <begin position="19"/>
        <end position="176"/>
    </location>
</feature>
<feature type="signal peptide" evidence="5">
    <location>
        <begin position="1"/>
        <end position="18"/>
    </location>
</feature>
<dbReference type="InterPro" id="IPR032382">
    <property type="entry name" value="AltA1"/>
</dbReference>
<evidence type="ECO:0000313" key="8">
    <source>
        <dbReference type="Proteomes" id="UP000490939"/>
    </source>
</evidence>
<reference evidence="7 8" key="1">
    <citation type="submission" date="2019-07" db="EMBL/GenBank/DDBJ databases">
        <title>Venturia inaequalis Genome Resource.</title>
        <authorList>
            <person name="Lichtner F.J."/>
        </authorList>
    </citation>
    <scope>NUCLEOTIDE SEQUENCE [LARGE SCALE GENOMIC DNA]</scope>
    <source>
        <strain evidence="7 8">DMI_063113</strain>
    </source>
</reference>
<evidence type="ECO:0000256" key="1">
    <source>
        <dbReference type="ARBA" id="ARBA00004613"/>
    </source>
</evidence>
<evidence type="ECO:0000259" key="6">
    <source>
        <dbReference type="Pfam" id="PF16541"/>
    </source>
</evidence>
<gene>
    <name evidence="7" type="ORF">EG327_000872</name>
</gene>
<feature type="domain" description="AA1-like" evidence="6">
    <location>
        <begin position="36"/>
        <end position="141"/>
    </location>
</feature>
<proteinExistence type="predicted"/>
<dbReference type="GO" id="GO:0005576">
    <property type="term" value="C:extracellular region"/>
    <property type="evidence" value="ECO:0007669"/>
    <property type="project" value="UniProtKB-SubCell"/>
</dbReference>
<accession>A0A8H3ZC64</accession>
<dbReference type="OrthoDB" id="3539798at2759"/>
<evidence type="ECO:0000256" key="4">
    <source>
        <dbReference type="ARBA" id="ARBA00023157"/>
    </source>
</evidence>
<keyword evidence="8" id="KW-1185">Reference proteome</keyword>
<dbReference type="AlphaFoldDB" id="A0A8H3ZC64"/>
<comment type="caution">
    <text evidence="7">The sequence shown here is derived from an EMBL/GenBank/DDBJ whole genome shotgun (WGS) entry which is preliminary data.</text>
</comment>
<keyword evidence="2" id="KW-0964">Secreted</keyword>
<evidence type="ECO:0000256" key="3">
    <source>
        <dbReference type="ARBA" id="ARBA00022729"/>
    </source>
</evidence>
<evidence type="ECO:0000313" key="7">
    <source>
        <dbReference type="EMBL" id="KAE9994165.1"/>
    </source>
</evidence>
<comment type="subcellular location">
    <subcellularLocation>
        <location evidence="1">Secreted</location>
    </subcellularLocation>
</comment>
<organism evidence="7 8">
    <name type="scientific">Venturia inaequalis</name>
    <name type="common">Apple scab fungus</name>
    <dbReference type="NCBI Taxonomy" id="5025"/>
    <lineage>
        <taxon>Eukaryota</taxon>
        <taxon>Fungi</taxon>
        <taxon>Dikarya</taxon>
        <taxon>Ascomycota</taxon>
        <taxon>Pezizomycotina</taxon>
        <taxon>Dothideomycetes</taxon>
        <taxon>Pleosporomycetidae</taxon>
        <taxon>Venturiales</taxon>
        <taxon>Venturiaceae</taxon>
        <taxon>Venturia</taxon>
    </lineage>
</organism>
<sequence length="176" mass="19255">MHTTLLSTLLLIAPLAFSYPSAPAFKLCNIIYNSSYIFSTPAHYATGSGTVSFDLTDSYEPYERTHCSAYSIREFDFFYGDYTYACDSVPGHEKTSTNFTFSTSGAITINQTSTISGNHTPHVRTFLAYGNGTVPLICDNAYKETANWTIGQVFSVTSKTCKPAELTIPLTLLGTS</sequence>
<dbReference type="Proteomes" id="UP000490939">
    <property type="component" value="Unassembled WGS sequence"/>
</dbReference>
<dbReference type="Pfam" id="PF16541">
    <property type="entry name" value="AltA1"/>
    <property type="match status" value="1"/>
</dbReference>
<evidence type="ECO:0000256" key="2">
    <source>
        <dbReference type="ARBA" id="ARBA00022525"/>
    </source>
</evidence>
<keyword evidence="4" id="KW-1015">Disulfide bond</keyword>
<protein>
    <recommendedName>
        <fullName evidence="6">AA1-like domain-containing protein</fullName>
    </recommendedName>
</protein>
<dbReference type="EMBL" id="WNWR01000012">
    <property type="protein sequence ID" value="KAE9994165.1"/>
    <property type="molecule type" value="Genomic_DNA"/>
</dbReference>
<evidence type="ECO:0000256" key="5">
    <source>
        <dbReference type="SAM" id="SignalP"/>
    </source>
</evidence>